<dbReference type="InterPro" id="IPR042407">
    <property type="entry name" value="NCBP2-AS2"/>
</dbReference>
<dbReference type="RefSeq" id="XP_029729019.2">
    <property type="nucleotide sequence ID" value="XM_029873159.2"/>
</dbReference>
<name>A0ABM1ZUY5_AEDAL</name>
<evidence type="ECO:0000313" key="2">
    <source>
        <dbReference type="Proteomes" id="UP000069940"/>
    </source>
</evidence>
<reference evidence="1" key="2">
    <citation type="submission" date="2025-05" db="UniProtKB">
        <authorList>
            <consortium name="EnsemblMetazoa"/>
        </authorList>
    </citation>
    <scope>IDENTIFICATION</scope>
    <source>
        <strain evidence="1">Foshan</strain>
    </source>
</reference>
<proteinExistence type="predicted"/>
<organism evidence="1 2">
    <name type="scientific">Aedes albopictus</name>
    <name type="common">Asian tiger mosquito</name>
    <name type="synonym">Stegomyia albopicta</name>
    <dbReference type="NCBI Taxonomy" id="7160"/>
    <lineage>
        <taxon>Eukaryota</taxon>
        <taxon>Metazoa</taxon>
        <taxon>Ecdysozoa</taxon>
        <taxon>Arthropoda</taxon>
        <taxon>Hexapoda</taxon>
        <taxon>Insecta</taxon>
        <taxon>Pterygota</taxon>
        <taxon>Neoptera</taxon>
        <taxon>Endopterygota</taxon>
        <taxon>Diptera</taxon>
        <taxon>Nematocera</taxon>
        <taxon>Culicoidea</taxon>
        <taxon>Culicidae</taxon>
        <taxon>Culicinae</taxon>
        <taxon>Aedini</taxon>
        <taxon>Aedes</taxon>
        <taxon>Stegomyia</taxon>
    </lineage>
</organism>
<dbReference type="PANTHER" id="PTHR41161:SF1">
    <property type="entry name" value="PROTEIN NCBP2AS2"/>
    <property type="match status" value="1"/>
</dbReference>
<accession>A0ABM1ZUY5</accession>
<dbReference type="PANTHER" id="PTHR41161">
    <property type="entry name" value="PROTEIN NCBP2AS2"/>
    <property type="match status" value="1"/>
</dbReference>
<evidence type="ECO:0000313" key="1">
    <source>
        <dbReference type="EnsemblMetazoa" id="AALFPA23_021886.P32414"/>
    </source>
</evidence>
<sequence length="82" mass="9781">MIRMILRYLANNEQLVQRLAESYPMRRAAQLLVSDFYKGRTIAQEQKLGDMTPERFKRMMDAFKANMKQEIEAAKQNLKKRK</sequence>
<dbReference type="Proteomes" id="UP000069940">
    <property type="component" value="Unassembled WGS sequence"/>
</dbReference>
<reference evidence="2" key="1">
    <citation type="journal article" date="2015" name="Proc. Natl. Acad. Sci. U.S.A.">
        <title>Genome sequence of the Asian Tiger mosquito, Aedes albopictus, reveals insights into its biology, genetics, and evolution.</title>
        <authorList>
            <person name="Chen X.G."/>
            <person name="Jiang X."/>
            <person name="Gu J."/>
            <person name="Xu M."/>
            <person name="Wu Y."/>
            <person name="Deng Y."/>
            <person name="Zhang C."/>
            <person name="Bonizzoni M."/>
            <person name="Dermauw W."/>
            <person name="Vontas J."/>
            <person name="Armbruster P."/>
            <person name="Huang X."/>
            <person name="Yang Y."/>
            <person name="Zhang H."/>
            <person name="He W."/>
            <person name="Peng H."/>
            <person name="Liu Y."/>
            <person name="Wu K."/>
            <person name="Chen J."/>
            <person name="Lirakis M."/>
            <person name="Topalis P."/>
            <person name="Van Leeuwen T."/>
            <person name="Hall A.B."/>
            <person name="Jiang X."/>
            <person name="Thorpe C."/>
            <person name="Mueller R.L."/>
            <person name="Sun C."/>
            <person name="Waterhouse R.M."/>
            <person name="Yan G."/>
            <person name="Tu Z.J."/>
            <person name="Fang X."/>
            <person name="James A.A."/>
        </authorList>
    </citation>
    <scope>NUCLEOTIDE SEQUENCE [LARGE SCALE GENOMIC DNA]</scope>
    <source>
        <strain evidence="2">Foshan</strain>
    </source>
</reference>
<protein>
    <submittedName>
        <fullName evidence="1">Uncharacterized protein</fullName>
    </submittedName>
</protein>
<dbReference type="GeneID" id="109623237"/>
<dbReference type="EnsemblMetazoa" id="AALFPA23_021886.R32414">
    <property type="protein sequence ID" value="AALFPA23_021886.P32414"/>
    <property type="gene ID" value="AALFPA23_021886"/>
</dbReference>
<keyword evidence="2" id="KW-1185">Reference proteome</keyword>